<name>A0A146G8Z0_TERSA</name>
<evidence type="ECO:0000256" key="3">
    <source>
        <dbReference type="ARBA" id="ARBA00023002"/>
    </source>
</evidence>
<evidence type="ECO:0000313" key="6">
    <source>
        <dbReference type="EMBL" id="GAT33753.1"/>
    </source>
</evidence>
<gene>
    <name evidence="6" type="ORF">TSACC_22171</name>
</gene>
<keyword evidence="7" id="KW-1185">Reference proteome</keyword>
<keyword evidence="2" id="KW-0521">NADP</keyword>
<comment type="pathway">
    <text evidence="1">Cofactor biosynthesis; riboflavin biosynthesis.</text>
</comment>
<dbReference type="GO" id="GO:0008703">
    <property type="term" value="F:5-amino-6-(5-phosphoribosylamino)uracil reductase activity"/>
    <property type="evidence" value="ECO:0007669"/>
    <property type="project" value="InterPro"/>
</dbReference>
<dbReference type="PANTHER" id="PTHR38011">
    <property type="entry name" value="DIHYDROFOLATE REDUCTASE FAMILY PROTEIN (AFU_ORTHOLOGUE AFUA_8G06820)"/>
    <property type="match status" value="1"/>
</dbReference>
<comment type="caution">
    <text evidence="6">The sequence shown here is derived from an EMBL/GenBank/DDBJ whole genome shotgun (WGS) entry which is preliminary data.</text>
</comment>
<dbReference type="Gene3D" id="3.40.430.10">
    <property type="entry name" value="Dihydrofolate Reductase, subunit A"/>
    <property type="match status" value="1"/>
</dbReference>
<feature type="region of interest" description="Disordered" evidence="4">
    <location>
        <begin position="60"/>
        <end position="82"/>
    </location>
</feature>
<dbReference type="InParanoid" id="A0A146G8Z0"/>
<protein>
    <submittedName>
        <fullName evidence="6">2,5-diamino-6-(Ribosylamino)-4(3H)-pyrimidinone 5'-phosphate reductase</fullName>
    </submittedName>
</protein>
<keyword evidence="3" id="KW-0560">Oxidoreductase</keyword>
<dbReference type="InterPro" id="IPR002734">
    <property type="entry name" value="RibDG_C"/>
</dbReference>
<dbReference type="InterPro" id="IPR050765">
    <property type="entry name" value="Riboflavin_Biosynth_HTPR"/>
</dbReference>
<dbReference type="AlphaFoldDB" id="A0A146G8Z0"/>
<dbReference type="PANTHER" id="PTHR38011:SF7">
    <property type="entry name" value="2,5-DIAMINO-6-RIBOSYLAMINO-4(3H)-PYRIMIDINONE 5'-PHOSPHATE REDUCTASE"/>
    <property type="match status" value="1"/>
</dbReference>
<dbReference type="Pfam" id="PF01872">
    <property type="entry name" value="RibD_C"/>
    <property type="match status" value="1"/>
</dbReference>
<evidence type="ECO:0000256" key="1">
    <source>
        <dbReference type="ARBA" id="ARBA00005104"/>
    </source>
</evidence>
<evidence type="ECO:0000256" key="4">
    <source>
        <dbReference type="SAM" id="MobiDB-lite"/>
    </source>
</evidence>
<sequence>MKASRLKVSVNFAITADGKVSTRKKTASGFTSESDKRRFREIRAEADAVMVGVGTLTTDNMSMGVSDPAQQRARKKRGQSPQPLRVVVSASGRFDPKAKIFTQAGAPIVIFSTQAMPERVRSWLAAKADVWLFETSVDLAEMMRILRADYRIRSVICEGGPTLFRSLLEADLVDTLHLTWAPVIFGGREASTLTGLPGEFLPHLVRFKLSSQEVLGGECFLTYRIKRQAKTPAPQAASATRQSPRPPGRSLG</sequence>
<feature type="domain" description="Bacterial bifunctional deaminase-reductase C-terminal" evidence="5">
    <location>
        <begin position="7"/>
        <end position="216"/>
    </location>
</feature>
<evidence type="ECO:0000313" key="7">
    <source>
        <dbReference type="Proteomes" id="UP000076023"/>
    </source>
</evidence>
<dbReference type="STRING" id="690879.TSACC_22171"/>
<dbReference type="SUPFAM" id="SSF53597">
    <property type="entry name" value="Dihydrofolate reductase-like"/>
    <property type="match status" value="1"/>
</dbReference>
<evidence type="ECO:0000259" key="5">
    <source>
        <dbReference type="Pfam" id="PF01872"/>
    </source>
</evidence>
<evidence type="ECO:0000256" key="2">
    <source>
        <dbReference type="ARBA" id="ARBA00022857"/>
    </source>
</evidence>
<feature type="region of interest" description="Disordered" evidence="4">
    <location>
        <begin position="230"/>
        <end position="252"/>
    </location>
</feature>
<dbReference type="Proteomes" id="UP000076023">
    <property type="component" value="Unassembled WGS sequence"/>
</dbReference>
<dbReference type="InterPro" id="IPR024072">
    <property type="entry name" value="DHFR-like_dom_sf"/>
</dbReference>
<proteinExistence type="predicted"/>
<dbReference type="GO" id="GO:0009231">
    <property type="term" value="P:riboflavin biosynthetic process"/>
    <property type="evidence" value="ECO:0007669"/>
    <property type="project" value="InterPro"/>
</dbReference>
<accession>A0A146G8Z0</accession>
<organism evidence="6 7">
    <name type="scientific">Terrimicrobium sacchariphilum</name>
    <dbReference type="NCBI Taxonomy" id="690879"/>
    <lineage>
        <taxon>Bacteria</taxon>
        <taxon>Pseudomonadati</taxon>
        <taxon>Verrucomicrobiota</taxon>
        <taxon>Terrimicrobiia</taxon>
        <taxon>Terrimicrobiales</taxon>
        <taxon>Terrimicrobiaceae</taxon>
        <taxon>Terrimicrobium</taxon>
    </lineage>
</organism>
<reference evidence="7" key="1">
    <citation type="journal article" date="2017" name="Genome Announc.">
        <title>Draft Genome Sequence of Terrimicrobium sacchariphilum NM-5T, a Facultative Anaerobic Soil Bacterium of the Class Spartobacteria.</title>
        <authorList>
            <person name="Qiu Y.L."/>
            <person name="Tourlousse D.M."/>
            <person name="Matsuura N."/>
            <person name="Ohashi A."/>
            <person name="Sekiguchi Y."/>
        </authorList>
    </citation>
    <scope>NUCLEOTIDE SEQUENCE [LARGE SCALE GENOMIC DNA]</scope>
    <source>
        <strain evidence="7">NM-5</strain>
    </source>
</reference>
<dbReference type="RefSeq" id="WP_075079452.1">
    <property type="nucleotide sequence ID" value="NZ_BDCO01000002.1"/>
</dbReference>
<dbReference type="EMBL" id="BDCO01000002">
    <property type="protein sequence ID" value="GAT33753.1"/>
    <property type="molecule type" value="Genomic_DNA"/>
</dbReference>